<evidence type="ECO:0000313" key="3">
    <source>
        <dbReference type="Proteomes" id="UP001161757"/>
    </source>
</evidence>
<feature type="compositionally biased region" description="Basic residues" evidence="1">
    <location>
        <begin position="26"/>
        <end position="35"/>
    </location>
</feature>
<feature type="compositionally biased region" description="Polar residues" evidence="1">
    <location>
        <begin position="1"/>
        <end position="11"/>
    </location>
</feature>
<dbReference type="AlphaFoldDB" id="A0AAN6IUI6"/>
<feature type="compositionally biased region" description="Basic residues" evidence="1">
    <location>
        <begin position="102"/>
        <end position="111"/>
    </location>
</feature>
<reference evidence="2" key="1">
    <citation type="submission" date="2023-01" db="EMBL/GenBank/DDBJ databases">
        <title>Exophiala dermititidis isolated from Cystic Fibrosis Patient.</title>
        <authorList>
            <person name="Kurbessoian T."/>
            <person name="Crocker A."/>
            <person name="Murante D."/>
            <person name="Hogan D.A."/>
            <person name="Stajich J.E."/>
        </authorList>
    </citation>
    <scope>NUCLEOTIDE SEQUENCE</scope>
    <source>
        <strain evidence="2">Ex8</strain>
    </source>
</reference>
<organism evidence="2 3">
    <name type="scientific">Exophiala dermatitidis</name>
    <name type="common">Black yeast-like fungus</name>
    <name type="synonym">Wangiella dermatitidis</name>
    <dbReference type="NCBI Taxonomy" id="5970"/>
    <lineage>
        <taxon>Eukaryota</taxon>
        <taxon>Fungi</taxon>
        <taxon>Dikarya</taxon>
        <taxon>Ascomycota</taxon>
        <taxon>Pezizomycotina</taxon>
        <taxon>Eurotiomycetes</taxon>
        <taxon>Chaetothyriomycetidae</taxon>
        <taxon>Chaetothyriales</taxon>
        <taxon>Herpotrichiellaceae</taxon>
        <taxon>Exophiala</taxon>
    </lineage>
</organism>
<feature type="compositionally biased region" description="Basic residues" evidence="1">
    <location>
        <begin position="64"/>
        <end position="80"/>
    </location>
</feature>
<sequence>MAQTRGATGNSKPRIFAPISTEPVTKRKTTTKKRTTAGTGTGGTTTTTTTNKRKGPAAGNTGRVTKKEKRAPATHHKRKPTVADKIEGAVEKVVGTVENKPGKKAAGTKKMRGTDGKNNKTAAASAVAV</sequence>
<dbReference type="Proteomes" id="UP001161757">
    <property type="component" value="Unassembled WGS sequence"/>
</dbReference>
<name>A0AAN6IUI6_EXODE</name>
<protein>
    <submittedName>
        <fullName evidence="2">Uncharacterized protein</fullName>
    </submittedName>
</protein>
<feature type="region of interest" description="Disordered" evidence="1">
    <location>
        <begin position="1"/>
        <end position="129"/>
    </location>
</feature>
<feature type="compositionally biased region" description="Basic and acidic residues" evidence="1">
    <location>
        <begin position="81"/>
        <end position="90"/>
    </location>
</feature>
<comment type="caution">
    <text evidence="2">The sequence shown here is derived from an EMBL/GenBank/DDBJ whole genome shotgun (WGS) entry which is preliminary data.</text>
</comment>
<evidence type="ECO:0000256" key="1">
    <source>
        <dbReference type="SAM" id="MobiDB-lite"/>
    </source>
</evidence>
<evidence type="ECO:0000313" key="2">
    <source>
        <dbReference type="EMBL" id="KAJ8991829.1"/>
    </source>
</evidence>
<gene>
    <name evidence="2" type="ORF">HRR80_004450</name>
</gene>
<accession>A0AAN6IUI6</accession>
<proteinExistence type="predicted"/>
<dbReference type="EMBL" id="JAJGCB010000007">
    <property type="protein sequence ID" value="KAJ8991829.1"/>
    <property type="molecule type" value="Genomic_DNA"/>
</dbReference>